<reference evidence="1" key="1">
    <citation type="submission" date="2020-05" db="EMBL/GenBank/DDBJ databases">
        <authorList>
            <person name="Chiriac C."/>
            <person name="Salcher M."/>
            <person name="Ghai R."/>
            <person name="Kavagutti S V."/>
        </authorList>
    </citation>
    <scope>NUCLEOTIDE SEQUENCE</scope>
</reference>
<name>A0A6J7TF99_9ZZZZ</name>
<accession>A0A6J7TF99</accession>
<proteinExistence type="predicted"/>
<dbReference type="EMBL" id="CAFBQF010000059">
    <property type="protein sequence ID" value="CAB5052504.1"/>
    <property type="molecule type" value="Genomic_DNA"/>
</dbReference>
<sequence>MQNERRVNVETAEVSVRAATYFDLGACCFGSIDVTKNFRKLFFVNLWANIGPLHTRIALHDLGNALLESHYEIFTNLFVHQKASARQADLASVVVLLGSERDS</sequence>
<protein>
    <submittedName>
        <fullName evidence="1">Unannotated protein</fullName>
    </submittedName>
</protein>
<gene>
    <name evidence="1" type="ORF">UFOPK4295_01093</name>
</gene>
<organism evidence="1">
    <name type="scientific">freshwater metagenome</name>
    <dbReference type="NCBI Taxonomy" id="449393"/>
    <lineage>
        <taxon>unclassified sequences</taxon>
        <taxon>metagenomes</taxon>
        <taxon>ecological metagenomes</taxon>
    </lineage>
</organism>
<dbReference type="AlphaFoldDB" id="A0A6J7TF99"/>
<evidence type="ECO:0000313" key="1">
    <source>
        <dbReference type="EMBL" id="CAB5052504.1"/>
    </source>
</evidence>